<evidence type="ECO:0000256" key="1">
    <source>
        <dbReference type="ARBA" id="ARBA00004604"/>
    </source>
</evidence>
<evidence type="ECO:0000256" key="4">
    <source>
        <dbReference type="PROSITE-ProRule" id="PRU00176"/>
    </source>
</evidence>
<dbReference type="Gene3D" id="3.30.70.330">
    <property type="match status" value="1"/>
</dbReference>
<dbReference type="InterPro" id="IPR034138">
    <property type="entry name" value="NOP8_RRM"/>
</dbReference>
<evidence type="ECO:0000256" key="3">
    <source>
        <dbReference type="ARBA" id="ARBA00023242"/>
    </source>
</evidence>
<keyword evidence="3" id="KW-0539">Nucleus</keyword>
<dbReference type="PANTHER" id="PTHR48029">
    <property type="entry name" value="NUCLEOLAR PROTEIN 8"/>
    <property type="match status" value="1"/>
</dbReference>
<protein>
    <recommendedName>
        <fullName evidence="5">RRM domain-containing protein</fullName>
    </recommendedName>
</protein>
<proteinExistence type="predicted"/>
<gene>
    <name evidence="6" type="ORF">RIMI_LOCUS85451</name>
</gene>
<dbReference type="InterPro" id="IPR012677">
    <property type="entry name" value="Nucleotide-bd_a/b_plait_sf"/>
</dbReference>
<reference evidence="6" key="1">
    <citation type="submission" date="2023-07" db="EMBL/GenBank/DDBJ databases">
        <authorList>
            <person name="Stuckert A."/>
        </authorList>
    </citation>
    <scope>NUCLEOTIDE SEQUENCE</scope>
</reference>
<dbReference type="CDD" id="cd12226">
    <property type="entry name" value="RRM_NOL8"/>
    <property type="match status" value="1"/>
</dbReference>
<dbReference type="SMART" id="SM00360">
    <property type="entry name" value="RRM"/>
    <property type="match status" value="1"/>
</dbReference>
<dbReference type="Proteomes" id="UP001176940">
    <property type="component" value="Unassembled WGS sequence"/>
</dbReference>
<dbReference type="InterPro" id="IPR000504">
    <property type="entry name" value="RRM_dom"/>
</dbReference>
<dbReference type="InterPro" id="IPR035979">
    <property type="entry name" value="RBD_domain_sf"/>
</dbReference>
<sequence>MEATLRRLYVGGLGPSVTDAELSERFGRFGKVGEVDIIYRKDDQGNPVRTFAYMNINISDTDLKKCLSLLNKTKWKGGLLQIEIAKESFLHK</sequence>
<dbReference type="PANTHER" id="PTHR48029:SF1">
    <property type="entry name" value="NUCLEOLAR PROTEIN 8"/>
    <property type="match status" value="1"/>
</dbReference>
<name>A0ABN9KMF1_9NEOB</name>
<evidence type="ECO:0000313" key="7">
    <source>
        <dbReference type="Proteomes" id="UP001176940"/>
    </source>
</evidence>
<dbReference type="PROSITE" id="PS50102">
    <property type="entry name" value="RRM"/>
    <property type="match status" value="1"/>
</dbReference>
<keyword evidence="2 4" id="KW-0694">RNA-binding</keyword>
<dbReference type="SUPFAM" id="SSF54928">
    <property type="entry name" value="RNA-binding domain, RBD"/>
    <property type="match status" value="1"/>
</dbReference>
<accession>A0ABN9KMF1</accession>
<evidence type="ECO:0000313" key="6">
    <source>
        <dbReference type="EMBL" id="CAJ0915705.1"/>
    </source>
</evidence>
<dbReference type="Pfam" id="PF00076">
    <property type="entry name" value="RRM_1"/>
    <property type="match status" value="1"/>
</dbReference>
<comment type="caution">
    <text evidence="6">The sequence shown here is derived from an EMBL/GenBank/DDBJ whole genome shotgun (WGS) entry which is preliminary data.</text>
</comment>
<feature type="domain" description="RRM" evidence="5">
    <location>
        <begin position="6"/>
        <end position="87"/>
    </location>
</feature>
<keyword evidence="7" id="KW-1185">Reference proteome</keyword>
<evidence type="ECO:0000256" key="2">
    <source>
        <dbReference type="ARBA" id="ARBA00022884"/>
    </source>
</evidence>
<organism evidence="6 7">
    <name type="scientific">Ranitomeya imitator</name>
    <name type="common">mimic poison frog</name>
    <dbReference type="NCBI Taxonomy" id="111125"/>
    <lineage>
        <taxon>Eukaryota</taxon>
        <taxon>Metazoa</taxon>
        <taxon>Chordata</taxon>
        <taxon>Craniata</taxon>
        <taxon>Vertebrata</taxon>
        <taxon>Euteleostomi</taxon>
        <taxon>Amphibia</taxon>
        <taxon>Batrachia</taxon>
        <taxon>Anura</taxon>
        <taxon>Neobatrachia</taxon>
        <taxon>Hyloidea</taxon>
        <taxon>Dendrobatidae</taxon>
        <taxon>Dendrobatinae</taxon>
        <taxon>Ranitomeya</taxon>
    </lineage>
</organism>
<dbReference type="EMBL" id="CAUEEQ010000048">
    <property type="protein sequence ID" value="CAJ0915705.1"/>
    <property type="molecule type" value="Genomic_DNA"/>
</dbReference>
<comment type="subcellular location">
    <subcellularLocation>
        <location evidence="1">Nucleus</location>
        <location evidence="1">Nucleolus</location>
    </subcellularLocation>
</comment>
<evidence type="ECO:0000259" key="5">
    <source>
        <dbReference type="PROSITE" id="PS50102"/>
    </source>
</evidence>